<dbReference type="EMBL" id="CP115156">
    <property type="protein sequence ID" value="WBL31640.1"/>
    <property type="molecule type" value="Genomic_DNA"/>
</dbReference>
<evidence type="ECO:0000256" key="7">
    <source>
        <dbReference type="ARBA" id="ARBA00023146"/>
    </source>
</evidence>
<keyword evidence="5 9" id="KW-0067">ATP-binding</keyword>
<name>A0ABY7M3R4_9MOLU</name>
<dbReference type="InterPro" id="IPR002306">
    <property type="entry name" value="Trp-tRNA-ligase"/>
</dbReference>
<dbReference type="InterPro" id="IPR001412">
    <property type="entry name" value="aa-tRNA-synth_I_CS"/>
</dbReference>
<dbReference type="InterPro" id="IPR014729">
    <property type="entry name" value="Rossmann-like_a/b/a_fold"/>
</dbReference>
<protein>
    <recommendedName>
        <fullName evidence="2 8">Tryptophan--tRNA ligase</fullName>
        <ecNumber evidence="2 8">6.1.1.2</ecNumber>
    </recommendedName>
</protein>
<dbReference type="EC" id="6.1.1.2" evidence="2 8"/>
<dbReference type="PANTHER" id="PTHR43766">
    <property type="entry name" value="TRYPTOPHAN--TRNA LIGASE, MITOCHONDRIAL"/>
    <property type="match status" value="1"/>
</dbReference>
<keyword evidence="4 9" id="KW-0547">Nucleotide-binding</keyword>
<proteinExistence type="inferred from homology"/>
<dbReference type="InterPro" id="IPR050203">
    <property type="entry name" value="Trp-tRNA_synthetase"/>
</dbReference>
<evidence type="ECO:0000256" key="3">
    <source>
        <dbReference type="ARBA" id="ARBA00022598"/>
    </source>
</evidence>
<evidence type="ECO:0000256" key="5">
    <source>
        <dbReference type="ARBA" id="ARBA00022840"/>
    </source>
</evidence>
<dbReference type="Proteomes" id="UP001210120">
    <property type="component" value="Chromosome"/>
</dbReference>
<keyword evidence="11" id="KW-1185">Reference proteome</keyword>
<evidence type="ECO:0000313" key="10">
    <source>
        <dbReference type="EMBL" id="WBL31640.1"/>
    </source>
</evidence>
<dbReference type="InterPro" id="IPR002305">
    <property type="entry name" value="aa-tRNA-synth_Ic"/>
</dbReference>
<keyword evidence="3 9" id="KW-0436">Ligase</keyword>
<evidence type="ECO:0000313" key="11">
    <source>
        <dbReference type="Proteomes" id="UP001210120"/>
    </source>
</evidence>
<evidence type="ECO:0000256" key="8">
    <source>
        <dbReference type="NCBIfam" id="TIGR00233"/>
    </source>
</evidence>
<dbReference type="CDD" id="cd00806">
    <property type="entry name" value="TrpRS_core"/>
    <property type="match status" value="1"/>
</dbReference>
<keyword evidence="7 9" id="KW-0030">Aminoacyl-tRNA synthetase</keyword>
<dbReference type="Gene3D" id="1.10.240.10">
    <property type="entry name" value="Tyrosyl-Transfer RNA Synthetase"/>
    <property type="match status" value="1"/>
</dbReference>
<evidence type="ECO:0000256" key="6">
    <source>
        <dbReference type="ARBA" id="ARBA00022917"/>
    </source>
</evidence>
<keyword evidence="6 9" id="KW-0648">Protein biosynthesis</keyword>
<evidence type="ECO:0000256" key="1">
    <source>
        <dbReference type="ARBA" id="ARBA00005594"/>
    </source>
</evidence>
<dbReference type="NCBIfam" id="TIGR00233">
    <property type="entry name" value="trpS"/>
    <property type="match status" value="1"/>
</dbReference>
<evidence type="ECO:0000256" key="2">
    <source>
        <dbReference type="ARBA" id="ARBA00013161"/>
    </source>
</evidence>
<accession>A0ABY7M3R4</accession>
<reference evidence="10" key="1">
    <citation type="submission" date="2022-12" db="EMBL/GenBank/DDBJ databases">
        <title>Genomic Characterization of Candidatus Phytoplasma sacchari in China.</title>
        <authorList>
            <person name="Zhang R.-Y."/>
        </authorList>
    </citation>
    <scope>NUCLEOTIDE SEQUENCE [LARGE SCALE GENOMIC DNA]</scope>
    <source>
        <strain evidence="10">SCWL1</strain>
    </source>
</reference>
<dbReference type="PANTHER" id="PTHR43766:SF1">
    <property type="entry name" value="TRYPTOPHAN--TRNA LIGASE, MITOCHONDRIAL"/>
    <property type="match status" value="1"/>
</dbReference>
<gene>
    <name evidence="10" type="primary">trpS</name>
    <name evidence="10" type="ORF">O7R10_00320</name>
</gene>
<dbReference type="GO" id="GO:0004830">
    <property type="term" value="F:tryptophan-tRNA ligase activity"/>
    <property type="evidence" value="ECO:0007669"/>
    <property type="project" value="UniProtKB-EC"/>
</dbReference>
<organism evidence="10 11">
    <name type="scientific">Candidatus Phytoplasma sacchari</name>
    <dbReference type="NCBI Taxonomy" id="2609813"/>
    <lineage>
        <taxon>Bacteria</taxon>
        <taxon>Bacillati</taxon>
        <taxon>Mycoplasmatota</taxon>
        <taxon>Mollicutes</taxon>
        <taxon>Acholeplasmatales</taxon>
        <taxon>Acholeplasmataceae</taxon>
        <taxon>Candidatus Phytoplasma</taxon>
        <taxon>16SrXI (Rice yellow dwarf group)</taxon>
    </lineage>
</organism>
<sequence length="338" mass="39343">MMIKKKRLLTGIKPSGDLTIGNYLGIIKPLILFQKKFPKEYEFYAFIADLHALTNFQEPFLLKKRIKNTALLYLASGLDIDNIVLFVQSDISQNTYLSYILECNTYLGELKRMNQFKDYCLKNKFKNIRTSFFTYPVLMASDILLYDSDIVVVGKDQKQHLELTRNLAIRFNNLYGPTFTVPDFMQIGNTIKSLTDPTKKMSKSKNISKENDDNGCIFLLENLQNIKKKIMKSKTDSENKIKYDPNNKPGISNLINIYSSLKGWDFEKTESYFSDSSYNYFKEKLSELLLSEISMIQKRFFYFDANTSLEEFLEKNAKIVDIEVKKKIDQVKKKIGLK</sequence>
<dbReference type="PROSITE" id="PS00178">
    <property type="entry name" value="AA_TRNA_LIGASE_I"/>
    <property type="match status" value="1"/>
</dbReference>
<dbReference type="Pfam" id="PF00579">
    <property type="entry name" value="tRNA-synt_1b"/>
    <property type="match status" value="1"/>
</dbReference>
<comment type="similarity">
    <text evidence="1 9">Belongs to the class-I aminoacyl-tRNA synthetase family.</text>
</comment>
<dbReference type="SUPFAM" id="SSF52374">
    <property type="entry name" value="Nucleotidylyl transferase"/>
    <property type="match status" value="1"/>
</dbReference>
<dbReference type="Gene3D" id="3.40.50.620">
    <property type="entry name" value="HUPs"/>
    <property type="match status" value="1"/>
</dbReference>
<dbReference type="PRINTS" id="PR01039">
    <property type="entry name" value="TRNASYNTHTRP"/>
</dbReference>
<evidence type="ECO:0000256" key="4">
    <source>
        <dbReference type="ARBA" id="ARBA00022741"/>
    </source>
</evidence>
<evidence type="ECO:0000256" key="9">
    <source>
        <dbReference type="RuleBase" id="RU363036"/>
    </source>
</evidence>